<dbReference type="EMBL" id="JAFJYH010000017">
    <property type="protein sequence ID" value="KAG4424797.1"/>
    <property type="molecule type" value="Genomic_DNA"/>
</dbReference>
<accession>A0A8H7WHC1</accession>
<feature type="region of interest" description="Disordered" evidence="1">
    <location>
        <begin position="1"/>
        <end position="39"/>
    </location>
</feature>
<keyword evidence="3" id="KW-1185">Reference proteome</keyword>
<evidence type="ECO:0000256" key="1">
    <source>
        <dbReference type="SAM" id="MobiDB-lite"/>
    </source>
</evidence>
<dbReference type="AlphaFoldDB" id="A0A8H7WHC1"/>
<reference evidence="2" key="1">
    <citation type="submission" date="2021-02" db="EMBL/GenBank/DDBJ databases">
        <title>Genome sequence Cadophora malorum strain M34.</title>
        <authorList>
            <person name="Stefanovic E."/>
            <person name="Vu D."/>
            <person name="Scully C."/>
            <person name="Dijksterhuis J."/>
            <person name="Roader J."/>
            <person name="Houbraken J."/>
        </authorList>
    </citation>
    <scope>NUCLEOTIDE SEQUENCE</scope>
    <source>
        <strain evidence="2">M34</strain>
    </source>
</reference>
<name>A0A8H7WHC1_9HELO</name>
<gene>
    <name evidence="2" type="ORF">IFR04_002145</name>
</gene>
<protein>
    <submittedName>
        <fullName evidence="2">Uncharacterized protein</fullName>
    </submittedName>
</protein>
<organism evidence="2 3">
    <name type="scientific">Cadophora malorum</name>
    <dbReference type="NCBI Taxonomy" id="108018"/>
    <lineage>
        <taxon>Eukaryota</taxon>
        <taxon>Fungi</taxon>
        <taxon>Dikarya</taxon>
        <taxon>Ascomycota</taxon>
        <taxon>Pezizomycotina</taxon>
        <taxon>Leotiomycetes</taxon>
        <taxon>Helotiales</taxon>
        <taxon>Ploettnerulaceae</taxon>
        <taxon>Cadophora</taxon>
    </lineage>
</organism>
<comment type="caution">
    <text evidence="2">The sequence shown here is derived from an EMBL/GenBank/DDBJ whole genome shotgun (WGS) entry which is preliminary data.</text>
</comment>
<dbReference type="OrthoDB" id="3543673at2759"/>
<evidence type="ECO:0000313" key="3">
    <source>
        <dbReference type="Proteomes" id="UP000664132"/>
    </source>
</evidence>
<evidence type="ECO:0000313" key="2">
    <source>
        <dbReference type="EMBL" id="KAG4424797.1"/>
    </source>
</evidence>
<proteinExistence type="predicted"/>
<sequence>MGQNYSRRYVLPPPSKAQPSSDMNPPARETHTASPEILDSEPVHKKVARNMLSEDSLKALKPFDVDKIPTELWGLIFEFALCEEWNGTTPALIKAMRGHRRFYPECILAWYNQERTYILHAKNQWSFLDMPDNILATITKVKIIIDDSVSLHPLLRWSDMKVAEERLPMSLHDLSMTAALAKSVTSVTLDCHPTTSNLFFYYPSKFGIFFSGFKGLKYAAATAPVMPSKLSSTDPWVPDGYVSPDSQENSMQAGIREANSFFGVVSKLDHVYADTYDEQGVRQPRKEEDREKWVWIAEEGKFLKEVELPVSLQMERPVQRGQQDDWSEDEL</sequence>
<dbReference type="Proteomes" id="UP000664132">
    <property type="component" value="Unassembled WGS sequence"/>
</dbReference>